<reference evidence="2" key="1">
    <citation type="submission" date="2022-06" db="EMBL/GenBank/DDBJ databases">
        <title>Genome public.</title>
        <authorList>
            <person name="Sun Q."/>
        </authorList>
    </citation>
    <scope>NUCLEOTIDE SEQUENCE</scope>
    <source>
        <strain evidence="2">CWNU-1</strain>
    </source>
</reference>
<dbReference type="SUPFAM" id="SSF56112">
    <property type="entry name" value="Protein kinase-like (PK-like)"/>
    <property type="match status" value="1"/>
</dbReference>
<dbReference type="Pfam" id="PF01636">
    <property type="entry name" value="APH"/>
    <property type="match status" value="1"/>
</dbReference>
<evidence type="ECO:0000313" key="2">
    <source>
        <dbReference type="EMBL" id="MCM2394256.1"/>
    </source>
</evidence>
<dbReference type="Gene3D" id="3.90.1200.10">
    <property type="match status" value="1"/>
</dbReference>
<accession>A0ABT0V4F4</accession>
<dbReference type="InterPro" id="IPR052077">
    <property type="entry name" value="CcrZ_PhaseVar_Mediator"/>
</dbReference>
<organism evidence="2 3">
    <name type="scientific">Streptomyces albipurpureus</name>
    <dbReference type="NCBI Taxonomy" id="2897419"/>
    <lineage>
        <taxon>Bacteria</taxon>
        <taxon>Bacillati</taxon>
        <taxon>Actinomycetota</taxon>
        <taxon>Actinomycetes</taxon>
        <taxon>Kitasatosporales</taxon>
        <taxon>Streptomycetaceae</taxon>
        <taxon>Streptomyces</taxon>
    </lineage>
</organism>
<dbReference type="RefSeq" id="WP_250924534.1">
    <property type="nucleotide sequence ID" value="NZ_JAMQAW010000104.1"/>
</dbReference>
<dbReference type="InterPro" id="IPR002575">
    <property type="entry name" value="Aminoglycoside_PTrfase"/>
</dbReference>
<evidence type="ECO:0000313" key="3">
    <source>
        <dbReference type="Proteomes" id="UP001431429"/>
    </source>
</evidence>
<protein>
    <submittedName>
        <fullName evidence="2">Aminoglycoside phosphotransferase family protein</fullName>
    </submittedName>
</protein>
<keyword evidence="3" id="KW-1185">Reference proteome</keyword>
<gene>
    <name evidence="2" type="ORF">NBG84_39330</name>
</gene>
<sequence length="364" mass="41039">MTDETASAAHRQAVELSNGDGEVFGPLKGYHHETYAFSLPEGNPLCARYKRGKLRAPRLGVFWYDRRCFASEDRLLTALQGRISRIPDTVEVAENIFLQGFVEGAPPSVGALPGRPLIARQERQLMQLFQELVTVKASELDGVPRTCEPARPCADSDDSTAFLQRMIDFTEDHVYRDGLDEYGEIFDRLGVRGVSLEALRAPVRPFTARPFTLVHGDLHRRNFIVDTMGDLWTIDWELAMIGDPLYELATHLHLMRYSRRDAQRIGGLWARAVESMLPGSARGWERDLPHLLAYKRTQSVFTDVIRTARALGAGTDPHWTGLPAAAWKVRRALVAARRPLRLREVPNLPQVMAVYTDWLRARGG</sequence>
<feature type="domain" description="Aminoglycoside phosphotransferase" evidence="1">
    <location>
        <begin position="71"/>
        <end position="266"/>
    </location>
</feature>
<evidence type="ECO:0000259" key="1">
    <source>
        <dbReference type="Pfam" id="PF01636"/>
    </source>
</evidence>
<name>A0ABT0V4F4_9ACTN</name>
<proteinExistence type="predicted"/>
<comment type="caution">
    <text evidence="2">The sequence shown here is derived from an EMBL/GenBank/DDBJ whole genome shotgun (WGS) entry which is preliminary data.</text>
</comment>
<dbReference type="PANTHER" id="PTHR40086:SF1">
    <property type="entry name" value="CELL CYCLE REGULATOR CCRZ"/>
    <property type="match status" value="1"/>
</dbReference>
<dbReference type="EMBL" id="JAMQAW010000104">
    <property type="protein sequence ID" value="MCM2394256.1"/>
    <property type="molecule type" value="Genomic_DNA"/>
</dbReference>
<dbReference type="Proteomes" id="UP001431429">
    <property type="component" value="Unassembled WGS sequence"/>
</dbReference>
<dbReference type="PANTHER" id="PTHR40086">
    <property type="entry name" value="PHOSPHOTRANSFERASE YTMP-RELATED"/>
    <property type="match status" value="1"/>
</dbReference>
<dbReference type="InterPro" id="IPR011009">
    <property type="entry name" value="Kinase-like_dom_sf"/>
</dbReference>